<proteinExistence type="predicted"/>
<evidence type="ECO:0000313" key="6">
    <source>
        <dbReference type="EMBL" id="TCL35375.1"/>
    </source>
</evidence>
<reference evidence="6 7" key="1">
    <citation type="submission" date="2019-03" db="EMBL/GenBank/DDBJ databases">
        <title>Genomic Encyclopedia of Type Strains, Phase IV (KMG-IV): sequencing the most valuable type-strain genomes for metagenomic binning, comparative biology and taxonomic classification.</title>
        <authorList>
            <person name="Goeker M."/>
        </authorList>
    </citation>
    <scope>NUCLEOTIDE SEQUENCE [LARGE SCALE GENOMIC DNA]</scope>
    <source>
        <strain evidence="6 7">DSM 15969</strain>
    </source>
</reference>
<dbReference type="InterPro" id="IPR009057">
    <property type="entry name" value="Homeodomain-like_sf"/>
</dbReference>
<keyword evidence="7" id="KW-1185">Reference proteome</keyword>
<dbReference type="InterPro" id="IPR036271">
    <property type="entry name" value="Tet_transcr_reg_TetR-rel_C_sf"/>
</dbReference>
<dbReference type="EMBL" id="SLUI01000012">
    <property type="protein sequence ID" value="TCL35375.1"/>
    <property type="molecule type" value="Genomic_DNA"/>
</dbReference>
<organism evidence="6 7">
    <name type="scientific">Anaerospora hongkongensis</name>
    <dbReference type="NCBI Taxonomy" id="244830"/>
    <lineage>
        <taxon>Bacteria</taxon>
        <taxon>Bacillati</taxon>
        <taxon>Bacillota</taxon>
        <taxon>Negativicutes</taxon>
        <taxon>Selenomonadales</taxon>
        <taxon>Sporomusaceae</taxon>
        <taxon>Anaerospora</taxon>
    </lineage>
</organism>
<evidence type="ECO:0000256" key="1">
    <source>
        <dbReference type="ARBA" id="ARBA00023015"/>
    </source>
</evidence>
<dbReference type="SUPFAM" id="SSF48498">
    <property type="entry name" value="Tetracyclin repressor-like, C-terminal domain"/>
    <property type="match status" value="1"/>
</dbReference>
<dbReference type="PROSITE" id="PS01081">
    <property type="entry name" value="HTH_TETR_1"/>
    <property type="match status" value="1"/>
</dbReference>
<dbReference type="PANTHER" id="PTHR47506">
    <property type="entry name" value="TRANSCRIPTIONAL REGULATORY PROTEIN"/>
    <property type="match status" value="1"/>
</dbReference>
<evidence type="ECO:0000256" key="3">
    <source>
        <dbReference type="ARBA" id="ARBA00023163"/>
    </source>
</evidence>
<sequence>MTKENIIIASLRLFLMKGYAAVSLMDVAKEVGITKGGIYHYFSSKEELLNVAIYFFLDRFEEKYMSLLTKNESIQAILECLLVKQEQETYVAALLGTEEKFNIDYAHSGIEIVRKIPGVLARMEQINAAVCELFTKKIEQAIQAGQVKDCGDSYASAASILSMIQGYKSLGEQFQTEAMRKRLADTIWQSIKK</sequence>
<dbReference type="GO" id="GO:0003677">
    <property type="term" value="F:DNA binding"/>
    <property type="evidence" value="ECO:0007669"/>
    <property type="project" value="UniProtKB-UniRule"/>
</dbReference>
<keyword evidence="3" id="KW-0804">Transcription</keyword>
<feature type="domain" description="HTH tetR-type" evidence="5">
    <location>
        <begin position="1"/>
        <end position="60"/>
    </location>
</feature>
<accession>A0A4R1PWN1</accession>
<evidence type="ECO:0000259" key="5">
    <source>
        <dbReference type="PROSITE" id="PS50977"/>
    </source>
</evidence>
<feature type="DNA-binding region" description="H-T-H motif" evidence="4">
    <location>
        <begin position="23"/>
        <end position="42"/>
    </location>
</feature>
<comment type="caution">
    <text evidence="6">The sequence shown here is derived from an EMBL/GenBank/DDBJ whole genome shotgun (WGS) entry which is preliminary data.</text>
</comment>
<dbReference type="PANTHER" id="PTHR47506:SF1">
    <property type="entry name" value="HTH-TYPE TRANSCRIPTIONAL REGULATOR YJDC"/>
    <property type="match status" value="1"/>
</dbReference>
<dbReference type="Gene3D" id="1.10.10.60">
    <property type="entry name" value="Homeodomain-like"/>
    <property type="match status" value="1"/>
</dbReference>
<dbReference type="Proteomes" id="UP000295063">
    <property type="component" value="Unassembled WGS sequence"/>
</dbReference>
<dbReference type="AlphaFoldDB" id="A0A4R1PWN1"/>
<dbReference type="Gene3D" id="1.10.357.10">
    <property type="entry name" value="Tetracycline Repressor, domain 2"/>
    <property type="match status" value="1"/>
</dbReference>
<dbReference type="PRINTS" id="PR00455">
    <property type="entry name" value="HTHTETR"/>
</dbReference>
<dbReference type="RefSeq" id="WP_312201721.1">
    <property type="nucleotide sequence ID" value="NZ_DAIMLW010000148.1"/>
</dbReference>
<dbReference type="InterPro" id="IPR023772">
    <property type="entry name" value="DNA-bd_HTH_TetR-type_CS"/>
</dbReference>
<dbReference type="Pfam" id="PF00440">
    <property type="entry name" value="TetR_N"/>
    <property type="match status" value="1"/>
</dbReference>
<evidence type="ECO:0000256" key="4">
    <source>
        <dbReference type="PROSITE-ProRule" id="PRU00335"/>
    </source>
</evidence>
<dbReference type="SUPFAM" id="SSF46689">
    <property type="entry name" value="Homeodomain-like"/>
    <property type="match status" value="1"/>
</dbReference>
<evidence type="ECO:0000256" key="2">
    <source>
        <dbReference type="ARBA" id="ARBA00023125"/>
    </source>
</evidence>
<gene>
    <name evidence="6" type="ORF">EV210_11233</name>
</gene>
<keyword evidence="2 4" id="KW-0238">DNA-binding</keyword>
<protein>
    <submittedName>
        <fullName evidence="6">TetR family transcriptional regulator</fullName>
    </submittedName>
</protein>
<dbReference type="InterPro" id="IPR001647">
    <property type="entry name" value="HTH_TetR"/>
</dbReference>
<dbReference type="PROSITE" id="PS50977">
    <property type="entry name" value="HTH_TETR_2"/>
    <property type="match status" value="1"/>
</dbReference>
<name>A0A4R1PWN1_9FIRM</name>
<keyword evidence="1" id="KW-0805">Transcription regulation</keyword>
<evidence type="ECO:0000313" key="7">
    <source>
        <dbReference type="Proteomes" id="UP000295063"/>
    </source>
</evidence>